<reference evidence="3 4" key="1">
    <citation type="journal article" date="2020" name="ISME J.">
        <title>Uncovering the hidden diversity of litter-decomposition mechanisms in mushroom-forming fungi.</title>
        <authorList>
            <person name="Floudas D."/>
            <person name="Bentzer J."/>
            <person name="Ahren D."/>
            <person name="Johansson T."/>
            <person name="Persson P."/>
            <person name="Tunlid A."/>
        </authorList>
    </citation>
    <scope>NUCLEOTIDE SEQUENCE [LARGE SCALE GENOMIC DNA]</scope>
    <source>
        <strain evidence="3 4">CBS 101986</strain>
    </source>
</reference>
<feature type="region of interest" description="Disordered" evidence="1">
    <location>
        <begin position="420"/>
        <end position="488"/>
    </location>
</feature>
<dbReference type="EMBL" id="JAACJJ010000028">
    <property type="protein sequence ID" value="KAF5322634.1"/>
    <property type="molecule type" value="Genomic_DNA"/>
</dbReference>
<gene>
    <name evidence="3" type="ORF">D9619_000397</name>
</gene>
<keyword evidence="4" id="KW-1185">Reference proteome</keyword>
<protein>
    <submittedName>
        <fullName evidence="3">Uncharacterized protein</fullName>
    </submittedName>
</protein>
<name>A0A8H5F3S4_9AGAR</name>
<sequence>MRWPSQNRKTAPQILGRATRALSAARGPHHWRLCPVGMVLVSASSAAQQQQRKIDAAFQNLCWLFVPVALVLVFLPVASALSIPATTPASPGVLRWSAAPHMQLAHTHAHEDPTPPDSAFPLTCVVLQEELGALRELGVWDDLSFGQQVNSASGGGLGMGIGRRSAERERGEKGGRFDDMLMLRALLAACPRLTHLDLACFTRPTFSFRELSRTLQTSAPHLESFTLVKMHKSSEDSEFAGPSGASPKAAVRLAAENPRLRSFKICTTLDVWLNPREGRVKVLGVYGVVSSSAGCALSASGASLQDLSSSRESIMSGSGPQSAPASITHFSTAAMPSTAATAPTLTTAMLHAHEYGQRNLTGRMYSRHLVVPVAPKERPLSYGRGGSGAPPSSFLQNLTHSMYASLPRVGSITSTFQIPEPQQHQQTPAAATTTPTASHSRWGSKLKGHRRAASSDEAIGSASASVSPSAWGSVPTAGSGSGSRSRRSSISNVVGSIAYALVGMKHGHGHADKERKCCEQPWEHHYGQYGRKQRHGVECVEEREWQWE</sequence>
<dbReference type="AlphaFoldDB" id="A0A8H5F3S4"/>
<feature type="compositionally biased region" description="Low complexity" evidence="1">
    <location>
        <begin position="420"/>
        <end position="437"/>
    </location>
</feature>
<keyword evidence="2" id="KW-0812">Transmembrane</keyword>
<evidence type="ECO:0000256" key="2">
    <source>
        <dbReference type="SAM" id="Phobius"/>
    </source>
</evidence>
<dbReference type="Proteomes" id="UP000567179">
    <property type="component" value="Unassembled WGS sequence"/>
</dbReference>
<keyword evidence="2" id="KW-1133">Transmembrane helix</keyword>
<evidence type="ECO:0000313" key="4">
    <source>
        <dbReference type="Proteomes" id="UP000567179"/>
    </source>
</evidence>
<comment type="caution">
    <text evidence="3">The sequence shown here is derived from an EMBL/GenBank/DDBJ whole genome shotgun (WGS) entry which is preliminary data.</text>
</comment>
<accession>A0A8H5F3S4</accession>
<evidence type="ECO:0000313" key="3">
    <source>
        <dbReference type="EMBL" id="KAF5322634.1"/>
    </source>
</evidence>
<keyword evidence="2" id="KW-0472">Membrane</keyword>
<proteinExistence type="predicted"/>
<dbReference type="OrthoDB" id="2847287at2759"/>
<evidence type="ECO:0000256" key="1">
    <source>
        <dbReference type="SAM" id="MobiDB-lite"/>
    </source>
</evidence>
<organism evidence="3 4">
    <name type="scientific">Psilocybe cf. subviscida</name>
    <dbReference type="NCBI Taxonomy" id="2480587"/>
    <lineage>
        <taxon>Eukaryota</taxon>
        <taxon>Fungi</taxon>
        <taxon>Dikarya</taxon>
        <taxon>Basidiomycota</taxon>
        <taxon>Agaricomycotina</taxon>
        <taxon>Agaricomycetes</taxon>
        <taxon>Agaricomycetidae</taxon>
        <taxon>Agaricales</taxon>
        <taxon>Agaricineae</taxon>
        <taxon>Strophariaceae</taxon>
        <taxon>Psilocybe</taxon>
    </lineage>
</organism>
<feature type="transmembrane region" description="Helical" evidence="2">
    <location>
        <begin position="61"/>
        <end position="81"/>
    </location>
</feature>
<feature type="compositionally biased region" description="Basic residues" evidence="1">
    <location>
        <begin position="442"/>
        <end position="452"/>
    </location>
</feature>